<feature type="compositionally biased region" description="Basic and acidic residues" evidence="1">
    <location>
        <begin position="130"/>
        <end position="140"/>
    </location>
</feature>
<dbReference type="EMBL" id="FNIC01000003">
    <property type="protein sequence ID" value="SDN54753.1"/>
    <property type="molecule type" value="Genomic_DNA"/>
</dbReference>
<evidence type="ECO:0000313" key="3">
    <source>
        <dbReference type="Proteomes" id="UP000199004"/>
    </source>
</evidence>
<gene>
    <name evidence="2" type="ORF">SAMN05192576_2365</name>
</gene>
<dbReference type="AlphaFoldDB" id="A0A1H0CA71"/>
<name>A0A1H0CA71_9ACTN</name>
<dbReference type="STRING" id="1005944.SAMN05192576_2365"/>
<protein>
    <recommendedName>
        <fullName evidence="4">IrrE N-terminal-like domain-containing protein</fullName>
    </recommendedName>
</protein>
<evidence type="ECO:0000313" key="2">
    <source>
        <dbReference type="EMBL" id="SDN54753.1"/>
    </source>
</evidence>
<dbReference type="Proteomes" id="UP000199004">
    <property type="component" value="Unassembled WGS sequence"/>
</dbReference>
<organism evidence="2 3">
    <name type="scientific">Nocardioides szechwanensis</name>
    <dbReference type="NCBI Taxonomy" id="1005944"/>
    <lineage>
        <taxon>Bacteria</taxon>
        <taxon>Bacillati</taxon>
        <taxon>Actinomycetota</taxon>
        <taxon>Actinomycetes</taxon>
        <taxon>Propionibacteriales</taxon>
        <taxon>Nocardioidaceae</taxon>
        <taxon>Nocardioides</taxon>
    </lineage>
</organism>
<keyword evidence="3" id="KW-1185">Reference proteome</keyword>
<evidence type="ECO:0008006" key="4">
    <source>
        <dbReference type="Google" id="ProtNLM"/>
    </source>
</evidence>
<evidence type="ECO:0000256" key="1">
    <source>
        <dbReference type="SAM" id="MobiDB-lite"/>
    </source>
</evidence>
<feature type="region of interest" description="Disordered" evidence="1">
    <location>
        <begin position="130"/>
        <end position="150"/>
    </location>
</feature>
<sequence>MVSRWNPWRAVARRPDVTVVFDDPGEGNVGILDLRTRTITLCPTLLQDERRSTLTHELVHLERGSPCAPGDWEEREVARIAAGRIIPLPALVEAVKWSDHLEEQALELWVDEDTVRVRLRHLTDRERAELSQARAARDGLETSDGPTLAP</sequence>
<reference evidence="2 3" key="1">
    <citation type="submission" date="2016-10" db="EMBL/GenBank/DDBJ databases">
        <authorList>
            <person name="de Groot N.N."/>
        </authorList>
    </citation>
    <scope>NUCLEOTIDE SEQUENCE [LARGE SCALE GENOMIC DNA]</scope>
    <source>
        <strain evidence="2 3">CGMCC 1.11147</strain>
    </source>
</reference>
<dbReference type="OrthoDB" id="4727201at2"/>
<proteinExistence type="predicted"/>
<accession>A0A1H0CA71</accession>
<dbReference type="RefSeq" id="WP_143016169.1">
    <property type="nucleotide sequence ID" value="NZ_BKAE01000006.1"/>
</dbReference>